<keyword evidence="2" id="KW-1185">Reference proteome</keyword>
<dbReference type="AlphaFoldDB" id="A0A2M9HQF2"/>
<dbReference type="Proteomes" id="UP000228755">
    <property type="component" value="Unassembled WGS sequence"/>
</dbReference>
<organism evidence="1 2">
    <name type="scientific">Bifidobacterium scaligerum</name>
    <dbReference type="NCBI Taxonomy" id="2052656"/>
    <lineage>
        <taxon>Bacteria</taxon>
        <taxon>Bacillati</taxon>
        <taxon>Actinomycetota</taxon>
        <taxon>Actinomycetes</taxon>
        <taxon>Bifidobacteriales</taxon>
        <taxon>Bifidobacteriaceae</taxon>
        <taxon>Bifidobacterium</taxon>
    </lineage>
</organism>
<sequence length="83" mass="9276">MTMETKTGDTQRINVTVHRFDGWADHEGGTARTMCGREVEIGASQRAIDRSEVASEVSCPLCELAELCRDVELPEYEQPSLFD</sequence>
<dbReference type="RefSeq" id="WP_100496535.1">
    <property type="nucleotide sequence ID" value="NZ_PGLQ01000003.1"/>
</dbReference>
<evidence type="ECO:0000313" key="2">
    <source>
        <dbReference type="Proteomes" id="UP000228755"/>
    </source>
</evidence>
<evidence type="ECO:0000313" key="1">
    <source>
        <dbReference type="EMBL" id="PJM79018.1"/>
    </source>
</evidence>
<name>A0A2M9HQF2_9BIFI</name>
<proteinExistence type="predicted"/>
<comment type="caution">
    <text evidence="1">The sequence shown here is derived from an EMBL/GenBank/DDBJ whole genome shotgun (WGS) entry which is preliminary data.</text>
</comment>
<gene>
    <name evidence="1" type="ORF">CUU80_06680</name>
</gene>
<accession>A0A2M9HQF2</accession>
<dbReference type="EMBL" id="PGLQ01000003">
    <property type="protein sequence ID" value="PJM79018.1"/>
    <property type="molecule type" value="Genomic_DNA"/>
</dbReference>
<reference evidence="1 2" key="1">
    <citation type="submission" date="2017-11" db="EMBL/GenBank/DDBJ databases">
        <title>Draft genome sequences of strains TRE 1, TRE D, TRE H and TRI 7, isolated from tamarins, belonging to four potential novel Bifidobacterium species.</title>
        <authorList>
            <person name="Mattarelli P."/>
            <person name="Modesto M."/>
            <person name="Bonetti A."/>
            <person name="Puglisi E."/>
            <person name="Morelli L."/>
        </authorList>
    </citation>
    <scope>NUCLEOTIDE SEQUENCE [LARGE SCALE GENOMIC DNA]</scope>
    <source>
        <strain evidence="2">TRED</strain>
    </source>
</reference>
<protein>
    <submittedName>
        <fullName evidence="1">Uncharacterized protein</fullName>
    </submittedName>
</protein>